<dbReference type="InterPro" id="IPR036271">
    <property type="entry name" value="Tet_transcr_reg_TetR-rel_C_sf"/>
</dbReference>
<dbReference type="PANTHER" id="PTHR30055">
    <property type="entry name" value="HTH-TYPE TRANSCRIPTIONAL REGULATOR RUTR"/>
    <property type="match status" value="1"/>
</dbReference>
<gene>
    <name evidence="7" type="ORF">GCM10009613_43980</name>
</gene>
<evidence type="ECO:0000259" key="6">
    <source>
        <dbReference type="PROSITE" id="PS50977"/>
    </source>
</evidence>
<dbReference type="Pfam" id="PF13977">
    <property type="entry name" value="TetR_C_6"/>
    <property type="match status" value="1"/>
</dbReference>
<dbReference type="PRINTS" id="PR00455">
    <property type="entry name" value="HTHTETR"/>
</dbReference>
<dbReference type="SUPFAM" id="SSF48498">
    <property type="entry name" value="Tetracyclin repressor-like, C-terminal domain"/>
    <property type="match status" value="1"/>
</dbReference>
<evidence type="ECO:0000256" key="1">
    <source>
        <dbReference type="ARBA" id="ARBA00022491"/>
    </source>
</evidence>
<dbReference type="InterPro" id="IPR009057">
    <property type="entry name" value="Homeodomain-like_sf"/>
</dbReference>
<dbReference type="PANTHER" id="PTHR30055:SF234">
    <property type="entry name" value="HTH-TYPE TRANSCRIPTIONAL REGULATOR BETI"/>
    <property type="match status" value="1"/>
</dbReference>
<evidence type="ECO:0000256" key="2">
    <source>
        <dbReference type="ARBA" id="ARBA00023015"/>
    </source>
</evidence>
<dbReference type="RefSeq" id="WP_344025502.1">
    <property type="nucleotide sequence ID" value="NZ_BAAAJK010000027.1"/>
</dbReference>
<keyword evidence="8" id="KW-1185">Reference proteome</keyword>
<dbReference type="PROSITE" id="PS50977">
    <property type="entry name" value="HTH_TETR_2"/>
    <property type="match status" value="1"/>
</dbReference>
<organism evidence="7 8">
    <name type="scientific">Pseudonocardia kongjuensis</name>
    <dbReference type="NCBI Taxonomy" id="102227"/>
    <lineage>
        <taxon>Bacteria</taxon>
        <taxon>Bacillati</taxon>
        <taxon>Actinomycetota</taxon>
        <taxon>Actinomycetes</taxon>
        <taxon>Pseudonocardiales</taxon>
        <taxon>Pseudonocardiaceae</taxon>
        <taxon>Pseudonocardia</taxon>
    </lineage>
</organism>
<evidence type="ECO:0000256" key="5">
    <source>
        <dbReference type="PROSITE-ProRule" id="PRU00335"/>
    </source>
</evidence>
<feature type="DNA-binding region" description="H-T-H motif" evidence="5">
    <location>
        <begin position="27"/>
        <end position="46"/>
    </location>
</feature>
<feature type="domain" description="HTH tetR-type" evidence="6">
    <location>
        <begin position="4"/>
        <end position="64"/>
    </location>
</feature>
<evidence type="ECO:0000256" key="3">
    <source>
        <dbReference type="ARBA" id="ARBA00023125"/>
    </source>
</evidence>
<keyword evidence="3 5" id="KW-0238">DNA-binding</keyword>
<dbReference type="InterPro" id="IPR050109">
    <property type="entry name" value="HTH-type_TetR-like_transc_reg"/>
</dbReference>
<evidence type="ECO:0000313" key="8">
    <source>
        <dbReference type="Proteomes" id="UP001501414"/>
    </source>
</evidence>
<dbReference type="Proteomes" id="UP001501414">
    <property type="component" value="Unassembled WGS sequence"/>
</dbReference>
<accession>A0ABN1Y127</accession>
<evidence type="ECO:0000313" key="7">
    <source>
        <dbReference type="EMBL" id="GAA1394993.1"/>
    </source>
</evidence>
<dbReference type="Gene3D" id="1.10.357.10">
    <property type="entry name" value="Tetracycline Repressor, domain 2"/>
    <property type="match status" value="1"/>
</dbReference>
<reference evidence="7 8" key="1">
    <citation type="journal article" date="2019" name="Int. J. Syst. Evol. Microbiol.">
        <title>The Global Catalogue of Microorganisms (GCM) 10K type strain sequencing project: providing services to taxonomists for standard genome sequencing and annotation.</title>
        <authorList>
            <consortium name="The Broad Institute Genomics Platform"/>
            <consortium name="The Broad Institute Genome Sequencing Center for Infectious Disease"/>
            <person name="Wu L."/>
            <person name="Ma J."/>
        </authorList>
    </citation>
    <scope>NUCLEOTIDE SEQUENCE [LARGE SCALE GENOMIC DNA]</scope>
    <source>
        <strain evidence="7 8">JCM 11896</strain>
    </source>
</reference>
<dbReference type="InterPro" id="IPR001647">
    <property type="entry name" value="HTH_TetR"/>
</dbReference>
<dbReference type="Pfam" id="PF00440">
    <property type="entry name" value="TetR_N"/>
    <property type="match status" value="1"/>
</dbReference>
<dbReference type="SUPFAM" id="SSF46689">
    <property type="entry name" value="Homeodomain-like"/>
    <property type="match status" value="1"/>
</dbReference>
<name>A0ABN1Y127_9PSEU</name>
<dbReference type="EMBL" id="BAAAJK010000027">
    <property type="protein sequence ID" value="GAA1394993.1"/>
    <property type="molecule type" value="Genomic_DNA"/>
</dbReference>
<keyword evidence="1" id="KW-0678">Repressor</keyword>
<dbReference type="InterPro" id="IPR039538">
    <property type="entry name" value="BetI_C"/>
</dbReference>
<comment type="caution">
    <text evidence="7">The sequence shown here is derived from an EMBL/GenBank/DDBJ whole genome shotgun (WGS) entry which is preliminary data.</text>
</comment>
<proteinExistence type="predicted"/>
<protein>
    <recommendedName>
        <fullName evidence="6">HTH tetR-type domain-containing protein</fullName>
    </recommendedName>
</protein>
<evidence type="ECO:0000256" key="4">
    <source>
        <dbReference type="ARBA" id="ARBA00023163"/>
    </source>
</evidence>
<sequence>MASDDRRAAIIHAVWQVIAERGMAAVSMRTVAAAAGVSVGRIQYWFASKDELVRAGLAAMLTGAAEQHADATAGADDREQLWQLVGHPIPRTAAERAGVSVFHQYAAAAIHHPALAAMLADAKDGQERAAARLVTAIAPALDDPLAAARALIATADGLTVRVLIGGLSADDAERALRDALHRLTG</sequence>
<keyword evidence="4" id="KW-0804">Transcription</keyword>
<keyword evidence="2" id="KW-0805">Transcription regulation</keyword>